<dbReference type="PANTHER" id="PTHR30521:SF4">
    <property type="entry name" value="DEFERROCHELATASE"/>
    <property type="match status" value="1"/>
</dbReference>
<feature type="compositionally biased region" description="Basic and acidic residues" evidence="8">
    <location>
        <begin position="286"/>
        <end position="295"/>
    </location>
</feature>
<proteinExistence type="predicted"/>
<evidence type="ECO:0000256" key="8">
    <source>
        <dbReference type="SAM" id="MobiDB-lite"/>
    </source>
</evidence>
<protein>
    <submittedName>
        <fullName evidence="11">Dyp-type peroxidase</fullName>
    </submittedName>
</protein>
<dbReference type="SUPFAM" id="SSF54909">
    <property type="entry name" value="Dimeric alpha+beta barrel"/>
    <property type="match status" value="1"/>
</dbReference>
<dbReference type="PROSITE" id="PS51404">
    <property type="entry name" value="DYP_PEROXIDASE"/>
    <property type="match status" value="1"/>
</dbReference>
<dbReference type="NCBIfam" id="TIGR01413">
    <property type="entry name" value="Dyp_perox_fam"/>
    <property type="match status" value="1"/>
</dbReference>
<keyword evidence="5" id="KW-0732">Signal</keyword>
<keyword evidence="6" id="KW-0560">Oxidoreductase</keyword>
<evidence type="ECO:0000256" key="5">
    <source>
        <dbReference type="ARBA" id="ARBA00022729"/>
    </source>
</evidence>
<evidence type="ECO:0000313" key="12">
    <source>
        <dbReference type="Proteomes" id="UP000263900"/>
    </source>
</evidence>
<dbReference type="RefSeq" id="WP_119049303.1">
    <property type="nucleotide sequence ID" value="NZ_CP032157.1"/>
</dbReference>
<evidence type="ECO:0000256" key="2">
    <source>
        <dbReference type="ARBA" id="ARBA00022559"/>
    </source>
</evidence>
<evidence type="ECO:0000256" key="4">
    <source>
        <dbReference type="ARBA" id="ARBA00022723"/>
    </source>
</evidence>
<evidence type="ECO:0000256" key="3">
    <source>
        <dbReference type="ARBA" id="ARBA00022617"/>
    </source>
</evidence>
<dbReference type="Pfam" id="PF20628">
    <property type="entry name" value="Dyp_perox_C"/>
    <property type="match status" value="1"/>
</dbReference>
<evidence type="ECO:0000259" key="10">
    <source>
        <dbReference type="Pfam" id="PF20628"/>
    </source>
</evidence>
<evidence type="ECO:0000256" key="7">
    <source>
        <dbReference type="ARBA" id="ARBA00023004"/>
    </source>
</evidence>
<evidence type="ECO:0000256" key="1">
    <source>
        <dbReference type="ARBA" id="ARBA00001970"/>
    </source>
</evidence>
<dbReference type="Pfam" id="PF04261">
    <property type="entry name" value="Dyp_perox_N"/>
    <property type="match status" value="1"/>
</dbReference>
<dbReference type="OrthoDB" id="9781066at2"/>
<dbReference type="KEGG" id="pseg:D3H65_05515"/>
<dbReference type="InterPro" id="IPR011008">
    <property type="entry name" value="Dimeric_a/b-barrel"/>
</dbReference>
<dbReference type="GO" id="GO:0020037">
    <property type="term" value="F:heme binding"/>
    <property type="evidence" value="ECO:0007669"/>
    <property type="project" value="InterPro"/>
</dbReference>
<dbReference type="AlphaFoldDB" id="A0A3B7MPG6"/>
<comment type="cofactor">
    <cofactor evidence="1">
        <name>heme b</name>
        <dbReference type="ChEBI" id="CHEBI:60344"/>
    </cofactor>
</comment>
<dbReference type="InterPro" id="IPR048328">
    <property type="entry name" value="Dyp_perox_C"/>
</dbReference>
<dbReference type="Proteomes" id="UP000263900">
    <property type="component" value="Chromosome"/>
</dbReference>
<name>A0A3B7MPG6_9BACT</name>
<feature type="domain" description="Dyp-type peroxidase C-terminal" evidence="10">
    <location>
        <begin position="223"/>
        <end position="424"/>
    </location>
</feature>
<dbReference type="EMBL" id="CP032157">
    <property type="protein sequence ID" value="AXY73465.1"/>
    <property type="molecule type" value="Genomic_DNA"/>
</dbReference>
<gene>
    <name evidence="11" type="ORF">D3H65_05515</name>
</gene>
<keyword evidence="4" id="KW-0479">Metal-binding</keyword>
<dbReference type="InterPro" id="IPR048327">
    <property type="entry name" value="Dyp_perox_N"/>
</dbReference>
<dbReference type="PANTHER" id="PTHR30521">
    <property type="entry name" value="DEFERROCHELATASE/PEROXIDASE"/>
    <property type="match status" value="1"/>
</dbReference>
<reference evidence="11 12" key="1">
    <citation type="submission" date="2018-09" db="EMBL/GenBank/DDBJ databases">
        <title>Genome sequencing of strain 6GH32-13.</title>
        <authorList>
            <person name="Weon H.-Y."/>
            <person name="Heo J."/>
            <person name="Kwon S.-W."/>
        </authorList>
    </citation>
    <scope>NUCLEOTIDE SEQUENCE [LARGE SCALE GENOMIC DNA]</scope>
    <source>
        <strain evidence="11 12">5GH32-13</strain>
    </source>
</reference>
<evidence type="ECO:0000259" key="9">
    <source>
        <dbReference type="Pfam" id="PF04261"/>
    </source>
</evidence>
<dbReference type="InterPro" id="IPR006314">
    <property type="entry name" value="Dyp_peroxidase"/>
</dbReference>
<sequence>MNTKDKKRLPDLKHPLPVTRHGWPYQHGIADPFWPFEPDKAWTDEEKETYDIYYSGRVDPQKFIALLRADVLSHDTVRLQQLLQLLTEKFHWYVDTKASQSHILPFSEKDVPNTYRVTVTLALGSTLFLDKTGYDRFGIHAQKPRFLKPMPGFPGDAASLQASDNASDLLIMICSDHPYVNTAIVRDLTEKLNPAFCKQFNYQPGLKILHVKDVEQGFGRPDRREFLRFDDGIDNLRIKRELEQLVFVQEKDPEPAWCVNGSYMVYRKIREKLPIWEAFSKPEQESMIGREKETGKPLSPSAGYPKNEEPDFGGATNEGKTPFTAHIRKVQPRRPGTDIFGIPDTDRRFLRRPYPFFEGINELGEFVNGLHFVAFMRSIQQQFEHVTNMWQMNPGFPEAGTGIDSLYAKGVLETVDGGYYFCPPMPGPDDYFGSAMFV</sequence>
<feature type="region of interest" description="Disordered" evidence="8">
    <location>
        <begin position="286"/>
        <end position="320"/>
    </location>
</feature>
<keyword evidence="12" id="KW-1185">Reference proteome</keyword>
<accession>A0A3B7MPG6</accession>
<keyword evidence="7" id="KW-0408">Iron</keyword>
<keyword evidence="2 11" id="KW-0575">Peroxidase</keyword>
<dbReference type="GO" id="GO:0005829">
    <property type="term" value="C:cytosol"/>
    <property type="evidence" value="ECO:0007669"/>
    <property type="project" value="TreeGrafter"/>
</dbReference>
<keyword evidence="3" id="KW-0349">Heme</keyword>
<feature type="domain" description="Dyp-type peroxidase N-terminal" evidence="9">
    <location>
        <begin position="61"/>
        <end position="193"/>
    </location>
</feature>
<evidence type="ECO:0000313" key="11">
    <source>
        <dbReference type="EMBL" id="AXY73465.1"/>
    </source>
</evidence>
<evidence type="ECO:0000256" key="6">
    <source>
        <dbReference type="ARBA" id="ARBA00023002"/>
    </source>
</evidence>
<dbReference type="GO" id="GO:0004601">
    <property type="term" value="F:peroxidase activity"/>
    <property type="evidence" value="ECO:0007669"/>
    <property type="project" value="UniProtKB-KW"/>
</dbReference>
<dbReference type="GO" id="GO:0046872">
    <property type="term" value="F:metal ion binding"/>
    <property type="evidence" value="ECO:0007669"/>
    <property type="project" value="UniProtKB-KW"/>
</dbReference>
<organism evidence="11 12">
    <name type="scientific">Paraflavitalea soli</name>
    <dbReference type="NCBI Taxonomy" id="2315862"/>
    <lineage>
        <taxon>Bacteria</taxon>
        <taxon>Pseudomonadati</taxon>
        <taxon>Bacteroidota</taxon>
        <taxon>Chitinophagia</taxon>
        <taxon>Chitinophagales</taxon>
        <taxon>Chitinophagaceae</taxon>
        <taxon>Paraflavitalea</taxon>
    </lineage>
</organism>